<name>A0A380TUV5_ACTLI</name>
<keyword evidence="4 6" id="KW-1133">Transmembrane helix</keyword>
<dbReference type="InterPro" id="IPR035681">
    <property type="entry name" value="ComA-like_MBL"/>
</dbReference>
<dbReference type="RefSeq" id="WP_115590060.1">
    <property type="nucleotide sequence ID" value="NZ_UFRN01000002.1"/>
</dbReference>
<dbReference type="GO" id="GO:0030420">
    <property type="term" value="P:establishment of competence for transformation"/>
    <property type="evidence" value="ECO:0007669"/>
    <property type="project" value="InterPro"/>
</dbReference>
<feature type="transmembrane region" description="Helical" evidence="6">
    <location>
        <begin position="454"/>
        <end position="471"/>
    </location>
</feature>
<gene>
    <name evidence="8" type="primary">rec2</name>
    <name evidence="8" type="ORF">NCTC4191_00602</name>
</gene>
<dbReference type="Pfam" id="PF13567">
    <property type="entry name" value="DUF4131"/>
    <property type="match status" value="1"/>
</dbReference>
<feature type="domain" description="Metallo-beta-lactamase" evidence="7">
    <location>
        <begin position="514"/>
        <end position="703"/>
    </location>
</feature>
<accession>A0A380TUV5</accession>
<keyword evidence="3 6" id="KW-0812">Transmembrane</keyword>
<proteinExistence type="predicted"/>
<dbReference type="Gene3D" id="3.60.15.10">
    <property type="entry name" value="Ribonuclease Z/Hydroxyacylglutathione hydrolase-like"/>
    <property type="match status" value="1"/>
</dbReference>
<dbReference type="Pfam" id="PF00753">
    <property type="entry name" value="Lactamase_B"/>
    <property type="match status" value="1"/>
</dbReference>
<evidence type="ECO:0000256" key="3">
    <source>
        <dbReference type="ARBA" id="ARBA00022692"/>
    </source>
</evidence>
<dbReference type="InterPro" id="IPR036866">
    <property type="entry name" value="RibonucZ/Hydroxyglut_hydro"/>
</dbReference>
<comment type="subcellular location">
    <subcellularLocation>
        <location evidence="1">Cell membrane</location>
        <topology evidence="1">Multi-pass membrane protein</topology>
    </subcellularLocation>
</comment>
<dbReference type="CDD" id="cd07731">
    <property type="entry name" value="ComA-like_MBL-fold"/>
    <property type="match status" value="1"/>
</dbReference>
<dbReference type="GO" id="GO:0005886">
    <property type="term" value="C:plasma membrane"/>
    <property type="evidence" value="ECO:0007669"/>
    <property type="project" value="UniProtKB-SubCell"/>
</dbReference>
<feature type="transmembrane region" description="Helical" evidence="6">
    <location>
        <begin position="6"/>
        <end position="37"/>
    </location>
</feature>
<dbReference type="SMART" id="SM00849">
    <property type="entry name" value="Lactamase_B"/>
    <property type="match status" value="1"/>
</dbReference>
<feature type="transmembrane region" description="Helical" evidence="6">
    <location>
        <begin position="359"/>
        <end position="385"/>
    </location>
</feature>
<dbReference type="AlphaFoldDB" id="A0A380TUV5"/>
<sequence length="764" mass="88625">MNLDRFSILICLTFLPLLWLPYQWFAFAILLFLIVVLYGLYTRCLMLLVFALVMGGSYYSVWQFAKNAENQTAGKYYEKIEITRLVKQSNYQTAIAKRENNEQIYLHWQSDVPLVLDATYQAELQFRPISARANIGNFDRQRWFFAQHLQGSATVREAKRIEQEQSTLRQAFLTKVQRQTETLAAQGLLLALAFGERAWINDHHWQIFQKTSTAHLIAISGLHIGLAFLCGFWCAKALQWCLLCCKSWQAVGFYYFFAHIIGIIFAIGYSYFAGFSIPTIRALTAICFVLLCRFLRYHYTPWQYWWRVVTVLLLFDPITVLSDSFWLSILAVMSLLIWYQYFPLSAFLRKFSYRKWGKIVRFCLGLIHLQCGILLIFTPVQFFFFEGISLTALPANLVIVPLYSFVLVPLVLIGLLTDNGFNTWQLANRLIGYSLDYLETISQQWIWLGHRQQAQWLIIDLAILFILYGILHARTALYWYKRYALLLCCQCVFYLFQLDKVPLQWITFDVGQGLAQAFIYYDTSGQKKAIFYDTGIGWGKHDNGGSMASIEILPYLRRHQIEVEAIFLSHDDNDHSGGAVDLLNAYPNARLISSSPKPYANVQPEACIQGKRWRFGRLEFEAVYPKERVERAKNADSCIILAKFDRFQILLTGDTGIEQERKIAELLNGIDFLQVAHHGSKTSSSHTLLAKSKPQLAVVSVGRWNPWRMPHPKVVERFEQHKIPLVTTAKQGMIIINFDSDKWQLKTARNDFSPWYRRLYGKNR</sequence>
<evidence type="ECO:0000256" key="6">
    <source>
        <dbReference type="SAM" id="Phobius"/>
    </source>
</evidence>
<dbReference type="SUPFAM" id="SSF56281">
    <property type="entry name" value="Metallo-hydrolase/oxidoreductase"/>
    <property type="match status" value="1"/>
</dbReference>
<dbReference type="NCBIfam" id="TIGR00361">
    <property type="entry name" value="ComEC_Rec2"/>
    <property type="match status" value="1"/>
</dbReference>
<protein>
    <submittedName>
        <fullName evidence="8">Recombination protein 2</fullName>
    </submittedName>
</protein>
<feature type="transmembrane region" description="Helical" evidence="6">
    <location>
        <begin position="397"/>
        <end position="416"/>
    </location>
</feature>
<evidence type="ECO:0000259" key="7">
    <source>
        <dbReference type="SMART" id="SM00849"/>
    </source>
</evidence>
<dbReference type="Pfam" id="PF03772">
    <property type="entry name" value="Competence"/>
    <property type="match status" value="1"/>
</dbReference>
<dbReference type="InterPro" id="IPR004477">
    <property type="entry name" value="ComEC_N"/>
</dbReference>
<evidence type="ECO:0000313" key="8">
    <source>
        <dbReference type="EMBL" id="SUT91621.1"/>
    </source>
</evidence>
<dbReference type="InterPro" id="IPR025405">
    <property type="entry name" value="DUF4131"/>
</dbReference>
<evidence type="ECO:0000256" key="1">
    <source>
        <dbReference type="ARBA" id="ARBA00004651"/>
    </source>
</evidence>
<feature type="transmembrane region" description="Helical" evidence="6">
    <location>
        <begin position="250"/>
        <end position="269"/>
    </location>
</feature>
<dbReference type="InterPro" id="IPR001279">
    <property type="entry name" value="Metallo-B-lactamas"/>
</dbReference>
<dbReference type="InterPro" id="IPR004797">
    <property type="entry name" value="Competence_ComEC/Rec2"/>
</dbReference>
<dbReference type="InterPro" id="IPR052159">
    <property type="entry name" value="Competence_DNA_uptake"/>
</dbReference>
<evidence type="ECO:0000256" key="4">
    <source>
        <dbReference type="ARBA" id="ARBA00022989"/>
    </source>
</evidence>
<feature type="transmembrane region" description="Helical" evidence="6">
    <location>
        <begin position="44"/>
        <end position="62"/>
    </location>
</feature>
<dbReference type="NCBIfam" id="TIGR00360">
    <property type="entry name" value="ComEC_N-term"/>
    <property type="match status" value="1"/>
</dbReference>
<keyword evidence="9" id="KW-1185">Reference proteome</keyword>
<evidence type="ECO:0000256" key="5">
    <source>
        <dbReference type="ARBA" id="ARBA00023136"/>
    </source>
</evidence>
<dbReference type="PANTHER" id="PTHR30619:SF1">
    <property type="entry name" value="RECOMBINATION PROTEIN 2"/>
    <property type="match status" value="1"/>
</dbReference>
<feature type="transmembrane region" description="Helical" evidence="6">
    <location>
        <begin position="216"/>
        <end position="238"/>
    </location>
</feature>
<feature type="transmembrane region" description="Helical" evidence="6">
    <location>
        <begin position="275"/>
        <end position="292"/>
    </location>
</feature>
<evidence type="ECO:0000313" key="9">
    <source>
        <dbReference type="Proteomes" id="UP000254253"/>
    </source>
</evidence>
<dbReference type="Proteomes" id="UP000254253">
    <property type="component" value="Unassembled WGS sequence"/>
</dbReference>
<organism evidence="8 9">
    <name type="scientific">Actinobacillus lignieresii</name>
    <dbReference type="NCBI Taxonomy" id="720"/>
    <lineage>
        <taxon>Bacteria</taxon>
        <taxon>Pseudomonadati</taxon>
        <taxon>Pseudomonadota</taxon>
        <taxon>Gammaproteobacteria</taxon>
        <taxon>Pasteurellales</taxon>
        <taxon>Pasteurellaceae</taxon>
        <taxon>Actinobacillus</taxon>
    </lineage>
</organism>
<dbReference type="EMBL" id="UFRN01000002">
    <property type="protein sequence ID" value="SUT91621.1"/>
    <property type="molecule type" value="Genomic_DNA"/>
</dbReference>
<feature type="transmembrane region" description="Helical" evidence="6">
    <location>
        <begin position="304"/>
        <end position="320"/>
    </location>
</feature>
<evidence type="ECO:0000256" key="2">
    <source>
        <dbReference type="ARBA" id="ARBA00022475"/>
    </source>
</evidence>
<reference evidence="8 9" key="1">
    <citation type="submission" date="2018-06" db="EMBL/GenBank/DDBJ databases">
        <authorList>
            <consortium name="Pathogen Informatics"/>
            <person name="Doyle S."/>
        </authorList>
    </citation>
    <scope>NUCLEOTIDE SEQUENCE [LARGE SCALE GENOMIC DNA]</scope>
    <source>
        <strain evidence="8 9">NCTC4191</strain>
    </source>
</reference>
<dbReference type="PANTHER" id="PTHR30619">
    <property type="entry name" value="DNA INTERNALIZATION/COMPETENCE PROTEIN COMEC/REC2"/>
    <property type="match status" value="1"/>
</dbReference>
<keyword evidence="2" id="KW-1003">Cell membrane</keyword>
<keyword evidence="5 6" id="KW-0472">Membrane</keyword>
<feature type="transmembrane region" description="Helical" evidence="6">
    <location>
        <begin position="326"/>
        <end position="347"/>
    </location>
</feature>